<proteinExistence type="predicted"/>
<keyword evidence="2" id="KW-0378">Hydrolase</keyword>
<dbReference type="RefSeq" id="WP_340269147.1">
    <property type="nucleotide sequence ID" value="NZ_JBBEOG010000003.1"/>
</dbReference>
<dbReference type="PANTHER" id="PTHR43194">
    <property type="entry name" value="HYDROLASE ALPHA/BETA FOLD FAMILY"/>
    <property type="match status" value="1"/>
</dbReference>
<reference evidence="3" key="1">
    <citation type="journal article" date="2019" name="Int. J. Syst. Evol. Microbiol.">
        <title>The Global Catalogue of Microorganisms (GCM) 10K type strain sequencing project: providing services to taxonomists for standard genome sequencing and annotation.</title>
        <authorList>
            <consortium name="The Broad Institute Genomics Platform"/>
            <consortium name="The Broad Institute Genome Sequencing Center for Infectious Disease"/>
            <person name="Wu L."/>
            <person name="Ma J."/>
        </authorList>
    </citation>
    <scope>NUCLEOTIDE SEQUENCE [LARGE SCALE GENOMIC DNA]</scope>
    <source>
        <strain evidence="3">CCUG 43114</strain>
    </source>
</reference>
<organism evidence="2 3">
    <name type="scientific">Aquipuribacter nitratireducens</name>
    <dbReference type="NCBI Taxonomy" id="650104"/>
    <lineage>
        <taxon>Bacteria</taxon>
        <taxon>Bacillati</taxon>
        <taxon>Actinomycetota</taxon>
        <taxon>Actinomycetes</taxon>
        <taxon>Micrococcales</taxon>
        <taxon>Intrasporangiaceae</taxon>
        <taxon>Aquipuribacter</taxon>
    </lineage>
</organism>
<comment type="caution">
    <text evidence="2">The sequence shown here is derived from an EMBL/GenBank/DDBJ whole genome shotgun (WGS) entry which is preliminary data.</text>
</comment>
<sequence>MRDQWVSDGRGGSFRVRSVGQGPPVVVLHGGGIDSREYERFARALGEHCSVHLYDRRGRPGAPPLGPGHTVEVDVDDLARVLDHVGATRVIGHSGGAFVAARAALRLPVERLAVYDPGISIDGSVATAWFEPYRQAMRSGDTLRAMALVGAGADPDGAAARLPLPLQIAVLRLFVRTPVGRRMREQLPTVETEVGQIIANDAPAEAYAGITATTLLAHGARSASYFGDVCEALAAALPDGSALRIPRASHNAMNIARPAFVEPFAQFLTARTTHTS</sequence>
<dbReference type="Gene3D" id="3.40.50.1820">
    <property type="entry name" value="alpha/beta hydrolase"/>
    <property type="match status" value="1"/>
</dbReference>
<dbReference type="GO" id="GO:0016787">
    <property type="term" value="F:hydrolase activity"/>
    <property type="evidence" value="ECO:0007669"/>
    <property type="project" value="UniProtKB-KW"/>
</dbReference>
<evidence type="ECO:0000313" key="2">
    <source>
        <dbReference type="EMBL" id="MFC5379925.1"/>
    </source>
</evidence>
<dbReference type="InterPro" id="IPR050228">
    <property type="entry name" value="Carboxylesterase_BioH"/>
</dbReference>
<dbReference type="SUPFAM" id="SSF53474">
    <property type="entry name" value="alpha/beta-Hydrolases"/>
    <property type="match status" value="1"/>
</dbReference>
<dbReference type="Pfam" id="PF12697">
    <property type="entry name" value="Abhydrolase_6"/>
    <property type="match status" value="1"/>
</dbReference>
<keyword evidence="3" id="KW-1185">Reference proteome</keyword>
<protein>
    <submittedName>
        <fullName evidence="2">Alpha/beta fold hydrolase</fullName>
    </submittedName>
</protein>
<evidence type="ECO:0000259" key="1">
    <source>
        <dbReference type="Pfam" id="PF12697"/>
    </source>
</evidence>
<feature type="domain" description="AB hydrolase-1" evidence="1">
    <location>
        <begin position="25"/>
        <end position="261"/>
    </location>
</feature>
<dbReference type="Proteomes" id="UP001596122">
    <property type="component" value="Unassembled WGS sequence"/>
</dbReference>
<dbReference type="InterPro" id="IPR000073">
    <property type="entry name" value="AB_hydrolase_1"/>
</dbReference>
<accession>A0ABW0GJ67</accession>
<evidence type="ECO:0000313" key="3">
    <source>
        <dbReference type="Proteomes" id="UP001596122"/>
    </source>
</evidence>
<dbReference type="EMBL" id="JBHSLD010000004">
    <property type="protein sequence ID" value="MFC5379925.1"/>
    <property type="molecule type" value="Genomic_DNA"/>
</dbReference>
<gene>
    <name evidence="2" type="ORF">ACFPJ6_03870</name>
</gene>
<name>A0ABW0GJ67_9MICO</name>
<dbReference type="InterPro" id="IPR029058">
    <property type="entry name" value="AB_hydrolase_fold"/>
</dbReference>
<dbReference type="PANTHER" id="PTHR43194:SF5">
    <property type="entry name" value="PIMELOYL-[ACYL-CARRIER PROTEIN] METHYL ESTER ESTERASE"/>
    <property type="match status" value="1"/>
</dbReference>